<gene>
    <name evidence="3" type="ORF">F7310_08885</name>
</gene>
<dbReference type="EMBL" id="CP016796">
    <property type="protein sequence ID" value="API87463.1"/>
    <property type="molecule type" value="Genomic_DNA"/>
</dbReference>
<dbReference type="GO" id="GO:0019450">
    <property type="term" value="P:L-cysteine catabolic process to pyruvate"/>
    <property type="evidence" value="ECO:0007669"/>
    <property type="project" value="TreeGrafter"/>
</dbReference>
<dbReference type="PANTHER" id="PTHR30501">
    <property type="entry name" value="UPF0597 PROTEIN YHAM"/>
    <property type="match status" value="1"/>
</dbReference>
<dbReference type="STRING" id="573570.F7310_08885"/>
<dbReference type="Pfam" id="PF03313">
    <property type="entry name" value="SDH_alpha"/>
    <property type="match status" value="1"/>
</dbReference>
<organism evidence="3 4">
    <name type="scientific">Francisella uliginis</name>
    <dbReference type="NCBI Taxonomy" id="573570"/>
    <lineage>
        <taxon>Bacteria</taxon>
        <taxon>Pseudomonadati</taxon>
        <taxon>Pseudomonadota</taxon>
        <taxon>Gammaproteobacteria</taxon>
        <taxon>Thiotrichales</taxon>
        <taxon>Francisellaceae</taxon>
        <taxon>Francisella</taxon>
    </lineage>
</organism>
<dbReference type="HAMAP" id="MF_01845">
    <property type="entry name" value="UPF0597"/>
    <property type="match status" value="1"/>
</dbReference>
<keyword evidence="4" id="KW-1185">Reference proteome</keyword>
<dbReference type="Proteomes" id="UP000184222">
    <property type="component" value="Chromosome"/>
</dbReference>
<evidence type="ECO:0000256" key="1">
    <source>
        <dbReference type="HAMAP-Rule" id="MF_01845"/>
    </source>
</evidence>
<reference evidence="3 4" key="1">
    <citation type="journal article" date="2016" name="Appl. Environ. Microbiol.">
        <title>Whole genome relationships among Francisella bacteria of diverse origin define new species and provide specific regions for detection.</title>
        <authorList>
            <person name="Challacombe J.F."/>
            <person name="Petersen J.M."/>
            <person name="Gallegos-Graves V."/>
            <person name="Hodge D."/>
            <person name="Pillai S."/>
            <person name="Kuske C.R."/>
        </authorList>
    </citation>
    <scope>NUCLEOTIDE SEQUENCE [LARGE SCALE GENOMIC DNA]</scope>
    <source>
        <strain evidence="4">TX07-7310</strain>
    </source>
</reference>
<dbReference type="InterPro" id="IPR005130">
    <property type="entry name" value="Ser_deHydtase-like_asu"/>
</dbReference>
<dbReference type="AlphaFoldDB" id="A0A1L4BUE7"/>
<name>A0A1L4BUE7_9GAMM</name>
<proteinExistence type="inferred from homology"/>
<evidence type="ECO:0000313" key="4">
    <source>
        <dbReference type="Proteomes" id="UP000184222"/>
    </source>
</evidence>
<dbReference type="GO" id="GO:0080146">
    <property type="term" value="F:L-cysteine desulfhydrase activity"/>
    <property type="evidence" value="ECO:0007669"/>
    <property type="project" value="TreeGrafter"/>
</dbReference>
<dbReference type="PANTHER" id="PTHR30501:SF2">
    <property type="entry name" value="UPF0597 PROTEIN YHAM"/>
    <property type="match status" value="1"/>
</dbReference>
<dbReference type="InterPro" id="IPR021144">
    <property type="entry name" value="UPF0597"/>
</dbReference>
<accession>A0A1L4BUE7</accession>
<dbReference type="KEGG" id="frx:F7310_08885"/>
<evidence type="ECO:0000259" key="2">
    <source>
        <dbReference type="Pfam" id="PF03313"/>
    </source>
</evidence>
<comment type="similarity">
    <text evidence="1">Belongs to the UPF0597 family.</text>
</comment>
<evidence type="ECO:0000313" key="3">
    <source>
        <dbReference type="EMBL" id="API87463.1"/>
    </source>
</evidence>
<sequence length="429" mass="45995">MNREKQLLNLLQQEVVPAQGCTEPIALAYCAAKVTQILGNVPDKVEVYASGNIIKNVKSVTVPGSRGMIGIEAAVAMGLVAGDPDKELMVIADITTSELKNVKKYLTKKSVNIHMSDKKIKLYIQIVGYYGEDKAIVEIKYTHSNITLIQKNEKILYKVDDTSNKKNLVDEIIKTFSIKEIYEIAASIDVNKIKSLFDLIVKDNTKISQEGLNNSYGAQAGRNIKSAIELGLYGDDVRNNAAAAAAAGSDARMGGSALLVMTVAGSGNIGITISMALIKFAEFNKKSQEELYRAIFLASLITVYIKSRIGRLSALCGPTCASAGVAAGLALMLDQPLEKVNKAIINALASIVGIMCDGANSSCSMKIANSIYTAYDAVNAAVLGNSVTAYDGIVGKNVEETIENIVYIATDDGMSKTDINILNIMTKQR</sequence>
<feature type="domain" description="Serine dehydratase-like alpha subunit" evidence="2">
    <location>
        <begin position="144"/>
        <end position="423"/>
    </location>
</feature>
<dbReference type="PIRSF" id="PIRSF006054">
    <property type="entry name" value="UCP006054"/>
    <property type="match status" value="1"/>
</dbReference>
<dbReference type="RefSeq" id="WP_072713244.1">
    <property type="nucleotide sequence ID" value="NZ_CP016796.1"/>
</dbReference>
<dbReference type="OrthoDB" id="41906at2"/>
<protein>
    <recommendedName>
        <fullName evidence="1">UPF0597 protein F7310_08885</fullName>
    </recommendedName>
</protein>